<proteinExistence type="inferred from homology"/>
<comment type="similarity">
    <text evidence="1">Belongs to the class-II aminoacyl-tRNA synthetase family.</text>
</comment>
<dbReference type="NCBIfam" id="TIGR00457">
    <property type="entry name" value="asnS"/>
    <property type="match status" value="1"/>
</dbReference>
<keyword evidence="5" id="KW-0067">ATP-binding</keyword>
<dbReference type="GO" id="GO:0004816">
    <property type="term" value="F:asparagine-tRNA ligase activity"/>
    <property type="evidence" value="ECO:0007669"/>
    <property type="project" value="UniProtKB-EC"/>
</dbReference>
<dbReference type="Gene3D" id="3.30.930.10">
    <property type="entry name" value="Bira Bifunctional Protein, Domain 2"/>
    <property type="match status" value="1"/>
</dbReference>
<evidence type="ECO:0000256" key="7">
    <source>
        <dbReference type="ARBA" id="ARBA00023146"/>
    </source>
</evidence>
<dbReference type="SUPFAM" id="SSF55681">
    <property type="entry name" value="Class II aaRS and biotin synthetases"/>
    <property type="match status" value="1"/>
</dbReference>
<keyword evidence="6" id="KW-0648">Protein biosynthesis</keyword>
<evidence type="ECO:0000256" key="5">
    <source>
        <dbReference type="ARBA" id="ARBA00022840"/>
    </source>
</evidence>
<evidence type="ECO:0000313" key="11">
    <source>
        <dbReference type="Proteomes" id="UP001454036"/>
    </source>
</evidence>
<evidence type="ECO:0000256" key="3">
    <source>
        <dbReference type="ARBA" id="ARBA00022598"/>
    </source>
</evidence>
<dbReference type="NCBIfam" id="NF003037">
    <property type="entry name" value="PRK03932.1"/>
    <property type="match status" value="1"/>
</dbReference>
<dbReference type="AlphaFoldDB" id="A0AAV3Q7D6"/>
<evidence type="ECO:0000313" key="10">
    <source>
        <dbReference type="EMBL" id="GAA0159865.1"/>
    </source>
</evidence>
<dbReference type="EC" id="6.1.1.22" evidence="2"/>
<name>A0AAV3Q7D6_LITER</name>
<evidence type="ECO:0000256" key="4">
    <source>
        <dbReference type="ARBA" id="ARBA00022741"/>
    </source>
</evidence>
<comment type="caution">
    <text evidence="10">The sequence shown here is derived from an EMBL/GenBank/DDBJ whole genome shotgun (WGS) entry which is preliminary data.</text>
</comment>
<feature type="domain" description="Aminoacyl-transfer RNA synthetases class-II family profile" evidence="9">
    <location>
        <begin position="220"/>
        <end position="603"/>
    </location>
</feature>
<dbReference type="PROSITE" id="PS50862">
    <property type="entry name" value="AA_TRNA_LIGASE_II"/>
    <property type="match status" value="1"/>
</dbReference>
<keyword evidence="11" id="KW-1185">Reference proteome</keyword>
<organism evidence="10 11">
    <name type="scientific">Lithospermum erythrorhizon</name>
    <name type="common">Purple gromwell</name>
    <name type="synonym">Lithospermum officinale var. erythrorhizon</name>
    <dbReference type="NCBI Taxonomy" id="34254"/>
    <lineage>
        <taxon>Eukaryota</taxon>
        <taxon>Viridiplantae</taxon>
        <taxon>Streptophyta</taxon>
        <taxon>Embryophyta</taxon>
        <taxon>Tracheophyta</taxon>
        <taxon>Spermatophyta</taxon>
        <taxon>Magnoliopsida</taxon>
        <taxon>eudicotyledons</taxon>
        <taxon>Gunneridae</taxon>
        <taxon>Pentapetalae</taxon>
        <taxon>asterids</taxon>
        <taxon>lamiids</taxon>
        <taxon>Boraginales</taxon>
        <taxon>Boraginaceae</taxon>
        <taxon>Boraginoideae</taxon>
        <taxon>Lithospermeae</taxon>
        <taxon>Lithospermum</taxon>
    </lineage>
</organism>
<evidence type="ECO:0000256" key="8">
    <source>
        <dbReference type="SAM" id="Coils"/>
    </source>
</evidence>
<keyword evidence="4" id="KW-0547">Nucleotide-binding</keyword>
<keyword evidence="3" id="KW-0436">Ligase</keyword>
<sequence>MDAATNVTEQAPIEKPLALMNFSKRVMLKNVVMQSDGGISLVGQRLVIGGWVKSSRELKKEPLQPPVVIDNVVEPKVVSCAEVLQSRIPFFKSIIKVFGGGDHHIRNKLTAVVKQPQLYTSILQINDGSCIPNLQVLVDSTLVPPSQVMPSGVCILIEGILQQQSVQGKQVIELKAEKIVHLGTVDQDKYPLSKKRVPLDMLRDNSAHFRPRTKTVASVMRIRNSLSQSTHTFFQNHGFVEVQVPIITTTDTEGSSKKFQVTTLLETGHRIDKKPRDSLRNLMDAVEEKSKKVEELQRNESNKEAFHAARQDLQQTTELASQFERTRKRRSTEMIIEVPKLNFSEDYFSHKTFLTVSGRLHLESYACALGNVYSFGPRFQAEKTDSTKSMPEMWMVELEMAFSHIEDAIECADTLLKFMCTSVLNNCAEDIMFLSKRVDKTLVDRLQKMTMNSSEKISYTQAVDILKKVTQKKFHVQVQWGNPLTEEHESYLADIEFKRPVVIYNHPKEIRPFYARLNNDGKTVASFDVVVPKVGTLIKGSQNEERLATLNGRMEELGLRGNEYEWCKDLRRHGTVKHSGFSLVFDRLVLYATGLNDVRDAVPFPRSCGKAFN</sequence>
<dbReference type="GO" id="GO:0005524">
    <property type="term" value="F:ATP binding"/>
    <property type="evidence" value="ECO:0007669"/>
    <property type="project" value="UniProtKB-KW"/>
</dbReference>
<dbReference type="InterPro" id="IPR004522">
    <property type="entry name" value="Asn-tRNA-ligase"/>
</dbReference>
<keyword evidence="8" id="KW-0175">Coiled coil</keyword>
<dbReference type="Pfam" id="PF00152">
    <property type="entry name" value="tRNA-synt_2"/>
    <property type="match status" value="2"/>
</dbReference>
<dbReference type="GO" id="GO:0005739">
    <property type="term" value="C:mitochondrion"/>
    <property type="evidence" value="ECO:0007669"/>
    <property type="project" value="TreeGrafter"/>
</dbReference>
<gene>
    <name evidence="10" type="ORF">LIER_16547</name>
</gene>
<dbReference type="PANTHER" id="PTHR22594">
    <property type="entry name" value="ASPARTYL/LYSYL-TRNA SYNTHETASE"/>
    <property type="match status" value="1"/>
</dbReference>
<accession>A0AAV3Q7D6</accession>
<evidence type="ECO:0000256" key="2">
    <source>
        <dbReference type="ARBA" id="ARBA00012816"/>
    </source>
</evidence>
<evidence type="ECO:0000259" key="9">
    <source>
        <dbReference type="PROSITE" id="PS50862"/>
    </source>
</evidence>
<keyword evidence="7" id="KW-0030">Aminoacyl-tRNA synthetase</keyword>
<dbReference type="Proteomes" id="UP001454036">
    <property type="component" value="Unassembled WGS sequence"/>
</dbReference>
<dbReference type="InterPro" id="IPR004364">
    <property type="entry name" value="Aa-tRNA-synt_II"/>
</dbReference>
<evidence type="ECO:0000256" key="1">
    <source>
        <dbReference type="ARBA" id="ARBA00008226"/>
    </source>
</evidence>
<dbReference type="GO" id="GO:0006421">
    <property type="term" value="P:asparaginyl-tRNA aminoacylation"/>
    <property type="evidence" value="ECO:0007669"/>
    <property type="project" value="InterPro"/>
</dbReference>
<dbReference type="EMBL" id="BAABME010003712">
    <property type="protein sequence ID" value="GAA0159865.1"/>
    <property type="molecule type" value="Genomic_DNA"/>
</dbReference>
<dbReference type="PANTHER" id="PTHR22594:SF36">
    <property type="entry name" value="ASPARAGINE--TRNA LIGASE, CYTOPLASMIC 2"/>
    <property type="match status" value="1"/>
</dbReference>
<evidence type="ECO:0000256" key="6">
    <source>
        <dbReference type="ARBA" id="ARBA00022917"/>
    </source>
</evidence>
<reference evidence="10 11" key="1">
    <citation type="submission" date="2024-01" db="EMBL/GenBank/DDBJ databases">
        <title>The complete chloroplast genome sequence of Lithospermum erythrorhizon: insights into the phylogenetic relationship among Boraginaceae species and the maternal lineages of purple gromwells.</title>
        <authorList>
            <person name="Okada T."/>
            <person name="Watanabe K."/>
        </authorList>
    </citation>
    <scope>NUCLEOTIDE SEQUENCE [LARGE SCALE GENOMIC DNA]</scope>
</reference>
<protein>
    <recommendedName>
        <fullName evidence="2">asparagine--tRNA ligase</fullName>
        <ecNumber evidence="2">6.1.1.22</ecNumber>
    </recommendedName>
</protein>
<dbReference type="InterPro" id="IPR045864">
    <property type="entry name" value="aa-tRNA-synth_II/BPL/LPL"/>
</dbReference>
<dbReference type="InterPro" id="IPR006195">
    <property type="entry name" value="aa-tRNA-synth_II"/>
</dbReference>
<feature type="coiled-coil region" evidence="8">
    <location>
        <begin position="276"/>
        <end position="303"/>
    </location>
</feature>